<dbReference type="PANTHER" id="PTHR10954">
    <property type="entry name" value="RIBONUCLEASE H2 SUBUNIT A"/>
    <property type="match status" value="1"/>
</dbReference>
<keyword evidence="8 12" id="KW-0479">Metal-binding</keyword>
<dbReference type="GO" id="GO:0043137">
    <property type="term" value="P:DNA replication, removal of RNA primer"/>
    <property type="evidence" value="ECO:0007669"/>
    <property type="project" value="TreeGrafter"/>
</dbReference>
<gene>
    <name evidence="15" type="ORF">G0Q06_08500</name>
</gene>
<dbReference type="Proteomes" id="UP000478417">
    <property type="component" value="Unassembled WGS sequence"/>
</dbReference>
<dbReference type="InterPro" id="IPR024568">
    <property type="entry name" value="RNase_HIII_N"/>
</dbReference>
<dbReference type="Pfam" id="PF01351">
    <property type="entry name" value="RNase_HII"/>
    <property type="match status" value="1"/>
</dbReference>
<feature type="domain" description="RNase H type-2" evidence="14">
    <location>
        <begin position="105"/>
        <end position="319"/>
    </location>
</feature>
<reference evidence="15 16" key="1">
    <citation type="submission" date="2020-02" db="EMBL/GenBank/DDBJ databases">
        <title>Albibacoteraceae fam. nov., the first described family within the subdivision 4 Verrucomicrobia.</title>
        <authorList>
            <person name="Xi F."/>
        </authorList>
    </citation>
    <scope>NUCLEOTIDE SEQUENCE [LARGE SCALE GENOMIC DNA]</scope>
    <source>
        <strain evidence="15 16">CK1056</strain>
    </source>
</reference>
<dbReference type="GO" id="GO:0003723">
    <property type="term" value="F:RNA binding"/>
    <property type="evidence" value="ECO:0007669"/>
    <property type="project" value="UniProtKB-UniRule"/>
</dbReference>
<comment type="cofactor">
    <cofactor evidence="2">
        <name>Mg(2+)</name>
        <dbReference type="ChEBI" id="CHEBI:18420"/>
    </cofactor>
</comment>
<dbReference type="NCBIfam" id="TIGR00716">
    <property type="entry name" value="rnhC"/>
    <property type="match status" value="1"/>
</dbReference>
<dbReference type="EC" id="3.1.26.4" evidence="13"/>
<comment type="caution">
    <text evidence="15">The sequence shown here is derived from an EMBL/GenBank/DDBJ whole genome shotgun (WGS) entry which is preliminary data.</text>
</comment>
<dbReference type="EMBL" id="JAAGNX010000002">
    <property type="protein sequence ID" value="NDV62487.1"/>
    <property type="molecule type" value="Genomic_DNA"/>
</dbReference>
<keyword evidence="10 12" id="KW-0378">Hydrolase</keyword>
<feature type="binding site" evidence="12">
    <location>
        <position position="112"/>
    </location>
    <ligand>
        <name>a divalent metal cation</name>
        <dbReference type="ChEBI" id="CHEBI:60240"/>
    </ligand>
</feature>
<name>A0A6B2M336_9BACT</name>
<dbReference type="Pfam" id="PF11858">
    <property type="entry name" value="DUF3378"/>
    <property type="match status" value="1"/>
</dbReference>
<comment type="function">
    <text evidence="3 13">Endonuclease that specifically degrades the RNA of RNA-DNA hybrids.</text>
</comment>
<evidence type="ECO:0000256" key="9">
    <source>
        <dbReference type="ARBA" id="ARBA00022759"/>
    </source>
</evidence>
<evidence type="ECO:0000256" key="12">
    <source>
        <dbReference type="PROSITE-ProRule" id="PRU01319"/>
    </source>
</evidence>
<dbReference type="InterPro" id="IPR004641">
    <property type="entry name" value="RNase_HIII"/>
</dbReference>
<dbReference type="InterPro" id="IPR012337">
    <property type="entry name" value="RNaseH-like_sf"/>
</dbReference>
<dbReference type="Gene3D" id="3.30.310.10">
    <property type="entry name" value="TATA-Binding Protein"/>
    <property type="match status" value="1"/>
</dbReference>
<evidence type="ECO:0000256" key="5">
    <source>
        <dbReference type="ARBA" id="ARBA00008378"/>
    </source>
</evidence>
<dbReference type="SUPFAM" id="SSF53098">
    <property type="entry name" value="Ribonuclease H-like"/>
    <property type="match status" value="1"/>
</dbReference>
<evidence type="ECO:0000256" key="1">
    <source>
        <dbReference type="ARBA" id="ARBA00000077"/>
    </source>
</evidence>
<dbReference type="InterPro" id="IPR001352">
    <property type="entry name" value="RNase_HII/HIII"/>
</dbReference>
<dbReference type="InterPro" id="IPR036397">
    <property type="entry name" value="RNaseH_sf"/>
</dbReference>
<dbReference type="RefSeq" id="WP_163964422.1">
    <property type="nucleotide sequence ID" value="NZ_JAAGNX010000002.1"/>
</dbReference>
<evidence type="ECO:0000256" key="13">
    <source>
        <dbReference type="RuleBase" id="RU003515"/>
    </source>
</evidence>
<evidence type="ECO:0000256" key="4">
    <source>
        <dbReference type="ARBA" id="ARBA00004496"/>
    </source>
</evidence>
<dbReference type="PANTHER" id="PTHR10954:SF23">
    <property type="entry name" value="RIBONUCLEASE"/>
    <property type="match status" value="1"/>
</dbReference>
<dbReference type="GO" id="GO:0032299">
    <property type="term" value="C:ribonuclease H2 complex"/>
    <property type="evidence" value="ECO:0007669"/>
    <property type="project" value="TreeGrafter"/>
</dbReference>
<evidence type="ECO:0000256" key="8">
    <source>
        <dbReference type="ARBA" id="ARBA00022723"/>
    </source>
</evidence>
<comment type="similarity">
    <text evidence="5">Belongs to the RNase HII family. RnhC subfamily.</text>
</comment>
<protein>
    <recommendedName>
        <fullName evidence="13">Ribonuclease</fullName>
        <ecNumber evidence="13">3.1.26.4</ecNumber>
    </recommendedName>
</protein>
<feature type="binding site" evidence="12">
    <location>
        <position position="216"/>
    </location>
    <ligand>
        <name>a divalent metal cation</name>
        <dbReference type="ChEBI" id="CHEBI:60240"/>
    </ligand>
</feature>
<evidence type="ECO:0000256" key="6">
    <source>
        <dbReference type="ARBA" id="ARBA00022490"/>
    </source>
</evidence>
<evidence type="ECO:0000256" key="2">
    <source>
        <dbReference type="ARBA" id="ARBA00001946"/>
    </source>
</evidence>
<comment type="subcellular location">
    <subcellularLocation>
        <location evidence="4">Cytoplasm</location>
    </subcellularLocation>
</comment>
<evidence type="ECO:0000259" key="14">
    <source>
        <dbReference type="PROSITE" id="PS51975"/>
    </source>
</evidence>
<evidence type="ECO:0000256" key="7">
    <source>
        <dbReference type="ARBA" id="ARBA00022722"/>
    </source>
</evidence>
<dbReference type="PROSITE" id="PS51975">
    <property type="entry name" value="RNASE_H_2"/>
    <property type="match status" value="1"/>
</dbReference>
<dbReference type="GO" id="GO:0006298">
    <property type="term" value="P:mismatch repair"/>
    <property type="evidence" value="ECO:0007669"/>
    <property type="project" value="TreeGrafter"/>
</dbReference>
<dbReference type="GO" id="GO:0005737">
    <property type="term" value="C:cytoplasm"/>
    <property type="evidence" value="ECO:0007669"/>
    <property type="project" value="UniProtKB-SubCell"/>
</dbReference>
<accession>A0A6B2M336</accession>
<dbReference type="InterPro" id="IPR012295">
    <property type="entry name" value="TBP_dom_sf"/>
</dbReference>
<keyword evidence="6" id="KW-0963">Cytoplasm</keyword>
<dbReference type="GO" id="GO:0046872">
    <property type="term" value="F:metal ion binding"/>
    <property type="evidence" value="ECO:0007669"/>
    <property type="project" value="UniProtKB-KW"/>
</dbReference>
<evidence type="ECO:0000313" key="16">
    <source>
        <dbReference type="Proteomes" id="UP000478417"/>
    </source>
</evidence>
<dbReference type="CDD" id="cd06590">
    <property type="entry name" value="RNase_HII_bacteria_HIII_like"/>
    <property type="match status" value="1"/>
</dbReference>
<keyword evidence="11" id="KW-0460">Magnesium</keyword>
<keyword evidence="16" id="KW-1185">Reference proteome</keyword>
<evidence type="ECO:0000256" key="10">
    <source>
        <dbReference type="ARBA" id="ARBA00022801"/>
    </source>
</evidence>
<dbReference type="InterPro" id="IPR024567">
    <property type="entry name" value="RNase_HII/HIII_dom"/>
</dbReference>
<comment type="catalytic activity">
    <reaction evidence="1 12 13">
        <text>Endonucleolytic cleavage to 5'-phosphomonoester.</text>
        <dbReference type="EC" id="3.1.26.4"/>
    </reaction>
</comment>
<keyword evidence="7 12" id="KW-0540">Nuclease</keyword>
<proteinExistence type="inferred from homology"/>
<comment type="cofactor">
    <cofactor evidence="12">
        <name>Mn(2+)</name>
        <dbReference type="ChEBI" id="CHEBI:29035"/>
    </cofactor>
    <cofactor evidence="12">
        <name>Mg(2+)</name>
        <dbReference type="ChEBI" id="CHEBI:18420"/>
    </cofactor>
    <text evidence="12">Manganese or magnesium. Binds 1 divalent metal ion per monomer in the absence of substrate. May bind a second metal ion after substrate binding.</text>
</comment>
<organism evidence="15 16">
    <name type="scientific">Oceanipulchritudo coccoides</name>
    <dbReference type="NCBI Taxonomy" id="2706888"/>
    <lineage>
        <taxon>Bacteria</taxon>
        <taxon>Pseudomonadati</taxon>
        <taxon>Verrucomicrobiota</taxon>
        <taxon>Opitutia</taxon>
        <taxon>Puniceicoccales</taxon>
        <taxon>Oceanipulchritudinaceae</taxon>
        <taxon>Oceanipulchritudo</taxon>
    </lineage>
</organism>
<dbReference type="AlphaFoldDB" id="A0A6B2M336"/>
<keyword evidence="9 12" id="KW-0255">Endonuclease</keyword>
<evidence type="ECO:0000256" key="11">
    <source>
        <dbReference type="ARBA" id="ARBA00022842"/>
    </source>
</evidence>
<evidence type="ECO:0000256" key="3">
    <source>
        <dbReference type="ARBA" id="ARBA00004065"/>
    </source>
</evidence>
<evidence type="ECO:0000313" key="15">
    <source>
        <dbReference type="EMBL" id="NDV62487.1"/>
    </source>
</evidence>
<feature type="binding site" evidence="12">
    <location>
        <position position="111"/>
    </location>
    <ligand>
        <name>a divalent metal cation</name>
        <dbReference type="ChEBI" id="CHEBI:60240"/>
    </ligand>
</feature>
<dbReference type="Gene3D" id="3.30.420.10">
    <property type="entry name" value="Ribonuclease H-like superfamily/Ribonuclease H"/>
    <property type="match status" value="1"/>
</dbReference>
<dbReference type="GO" id="GO:0004523">
    <property type="term" value="F:RNA-DNA hybrid ribonuclease activity"/>
    <property type="evidence" value="ECO:0007669"/>
    <property type="project" value="UniProtKB-UniRule"/>
</dbReference>
<sequence length="326" mass="36357">MKKKKSGDGDEPAKKTIYTITLDADQLEKLESICDKRLYGYYHVDHSLFAFKAPFEQVNIVAYKSGKVVIQGKGTESFVQNILEAEVTGQPLMGYEEFHNPEWFEPHAGVDEAGKGDLFGPLVSCCVIADGDMVRHWQSEGVKDSKSLTDGSILRLEKIILRTKGVVVKKTFANMNRYNELMSKPGANLNKLLAWYHARSVAAALEKRTVEWGLLDQFSKAPLTQQQLKKDGVDFDLKMRTKAESDPVVAAASICARAEFVKQLRKLSTEFGEELKKGSGAPAKKQGEELVAKLGGHRLKDFAKVHFKTAYEILGLPVPKKPSYFK</sequence>